<keyword evidence="2" id="KW-1185">Reference proteome</keyword>
<dbReference type="InterPro" id="IPR029033">
    <property type="entry name" value="His_PPase_superfam"/>
</dbReference>
<dbReference type="Gene3D" id="3.40.50.1240">
    <property type="entry name" value="Phosphoglycerate mutase-like"/>
    <property type="match status" value="1"/>
</dbReference>
<accession>A0AAD5N6L3</accession>
<name>A0AAD5N6L3_PARTN</name>
<reference evidence="1" key="1">
    <citation type="submission" date="2021-06" db="EMBL/GenBank/DDBJ databases">
        <title>Parelaphostrongylus tenuis whole genome reference sequence.</title>
        <authorList>
            <person name="Garwood T.J."/>
            <person name="Larsen P.A."/>
            <person name="Fountain-Jones N.M."/>
            <person name="Garbe J.R."/>
            <person name="Macchietto M.G."/>
            <person name="Kania S.A."/>
            <person name="Gerhold R.W."/>
            <person name="Richards J.E."/>
            <person name="Wolf T.M."/>
        </authorList>
    </citation>
    <scope>NUCLEOTIDE SEQUENCE</scope>
    <source>
        <strain evidence="1">MNPRO001-30</strain>
        <tissue evidence="1">Meninges</tissue>
    </source>
</reference>
<organism evidence="1 2">
    <name type="scientific">Parelaphostrongylus tenuis</name>
    <name type="common">Meningeal worm</name>
    <dbReference type="NCBI Taxonomy" id="148309"/>
    <lineage>
        <taxon>Eukaryota</taxon>
        <taxon>Metazoa</taxon>
        <taxon>Ecdysozoa</taxon>
        <taxon>Nematoda</taxon>
        <taxon>Chromadorea</taxon>
        <taxon>Rhabditida</taxon>
        <taxon>Rhabditina</taxon>
        <taxon>Rhabditomorpha</taxon>
        <taxon>Strongyloidea</taxon>
        <taxon>Metastrongylidae</taxon>
        <taxon>Parelaphostrongylus</taxon>
    </lineage>
</organism>
<dbReference type="PANTHER" id="PTHR16469:SF27">
    <property type="entry name" value="UBIQUITIN-ASSOCIATED AND SH3 DOMAIN-CONTAINING BA-RELATED"/>
    <property type="match status" value="1"/>
</dbReference>
<dbReference type="EMBL" id="JAHQIW010004769">
    <property type="protein sequence ID" value="KAJ1363591.1"/>
    <property type="molecule type" value="Genomic_DNA"/>
</dbReference>
<dbReference type="Proteomes" id="UP001196413">
    <property type="component" value="Unassembled WGS sequence"/>
</dbReference>
<evidence type="ECO:0008006" key="3">
    <source>
        <dbReference type="Google" id="ProtNLM"/>
    </source>
</evidence>
<dbReference type="AlphaFoldDB" id="A0AAD5N6L3"/>
<protein>
    <recommendedName>
        <fullName evidence="3">Phosphoglycerate mutase</fullName>
    </recommendedName>
</protein>
<dbReference type="InterPro" id="IPR051710">
    <property type="entry name" value="Phosphatase_SH3-domain"/>
</dbReference>
<dbReference type="SUPFAM" id="SSF53254">
    <property type="entry name" value="Phosphoglycerate mutase-like"/>
    <property type="match status" value="1"/>
</dbReference>
<proteinExistence type="predicted"/>
<gene>
    <name evidence="1" type="ORF">KIN20_023489</name>
</gene>
<dbReference type="Pfam" id="PF00300">
    <property type="entry name" value="His_Phos_1"/>
    <property type="match status" value="1"/>
</dbReference>
<evidence type="ECO:0000313" key="1">
    <source>
        <dbReference type="EMBL" id="KAJ1363591.1"/>
    </source>
</evidence>
<sequence length="308" mass="34408">MIGSFIPHVQWFEVDVYVMGSQRSNGNQDEPSFYNLEDVINSDMDTVLDSTDKEQRSTTPTPKFERKIAIVRHAETMNDAFPNWYSSCVSQDNYDAKNLNHPIKLPLRSKGLSAYNVDPPLTRLSRYASRIVGEALARETDIVWETVISAPELASVQTASAIASSTKDDKTHVMIDESLCDLNYRKEMDFITPTELMKLDVLATVAAPLKCKEGAGSLTRLLNAMDAVQKTHKGNLIIVVGASVFNVIVRQFLGGDHKAWKASDIPQLTCVIVERGLRSWKLYKKQVLPITNSGTVPLIFDPLKYLSK</sequence>
<dbReference type="GO" id="GO:0016791">
    <property type="term" value="F:phosphatase activity"/>
    <property type="evidence" value="ECO:0007669"/>
    <property type="project" value="UniProtKB-ARBA"/>
</dbReference>
<evidence type="ECO:0000313" key="2">
    <source>
        <dbReference type="Proteomes" id="UP001196413"/>
    </source>
</evidence>
<dbReference type="InterPro" id="IPR013078">
    <property type="entry name" value="His_Pase_superF_clade-1"/>
</dbReference>
<comment type="caution">
    <text evidence="1">The sequence shown here is derived from an EMBL/GenBank/DDBJ whole genome shotgun (WGS) entry which is preliminary data.</text>
</comment>
<dbReference type="PANTHER" id="PTHR16469">
    <property type="entry name" value="UBIQUITIN-ASSOCIATED AND SH3 DOMAIN-CONTAINING BA-RELATED"/>
    <property type="match status" value="1"/>
</dbReference>